<organism evidence="6 7">
    <name type="scientific">Macrosiphum euphorbiae</name>
    <name type="common">potato aphid</name>
    <dbReference type="NCBI Taxonomy" id="13131"/>
    <lineage>
        <taxon>Eukaryota</taxon>
        <taxon>Metazoa</taxon>
        <taxon>Ecdysozoa</taxon>
        <taxon>Arthropoda</taxon>
        <taxon>Hexapoda</taxon>
        <taxon>Insecta</taxon>
        <taxon>Pterygota</taxon>
        <taxon>Neoptera</taxon>
        <taxon>Paraneoptera</taxon>
        <taxon>Hemiptera</taxon>
        <taxon>Sternorrhyncha</taxon>
        <taxon>Aphidomorpha</taxon>
        <taxon>Aphidoidea</taxon>
        <taxon>Aphididae</taxon>
        <taxon>Macrosiphini</taxon>
        <taxon>Macrosiphum</taxon>
    </lineage>
</organism>
<feature type="binding site" evidence="3">
    <location>
        <position position="520"/>
    </location>
    <ligand>
        <name>substrate</name>
    </ligand>
</feature>
<gene>
    <name evidence="6" type="ORF">MEUPH1_LOCUS20389</name>
</gene>
<dbReference type="Gene3D" id="3.30.560.10">
    <property type="entry name" value="Glucose Oxidase, domain 3"/>
    <property type="match status" value="1"/>
</dbReference>
<dbReference type="Pfam" id="PF05199">
    <property type="entry name" value="GMC_oxred_C"/>
    <property type="match status" value="1"/>
</dbReference>
<dbReference type="PANTHER" id="PTHR11552:SF227">
    <property type="entry name" value="GLUCOSE DEHYDROGENASE [FAD, QUINONE]-LIKE PROTEIN"/>
    <property type="match status" value="1"/>
</dbReference>
<protein>
    <recommendedName>
        <fullName evidence="5">Glucose-methanol-choline oxidoreductase N-terminal domain-containing protein</fullName>
    </recommendedName>
</protein>
<proteinExistence type="inferred from homology"/>
<evidence type="ECO:0000256" key="1">
    <source>
        <dbReference type="ARBA" id="ARBA00010790"/>
    </source>
</evidence>
<keyword evidence="3" id="KW-0274">FAD</keyword>
<dbReference type="SUPFAM" id="SSF51905">
    <property type="entry name" value="FAD/NAD(P)-binding domain"/>
    <property type="match status" value="1"/>
</dbReference>
<comment type="similarity">
    <text evidence="1">Belongs to the GMC oxidoreductase family.</text>
</comment>
<dbReference type="InterPro" id="IPR000172">
    <property type="entry name" value="GMC_OxRdtase_N"/>
</dbReference>
<dbReference type="GO" id="GO:0016614">
    <property type="term" value="F:oxidoreductase activity, acting on CH-OH group of donors"/>
    <property type="evidence" value="ECO:0007669"/>
    <property type="project" value="InterPro"/>
</dbReference>
<evidence type="ECO:0000256" key="3">
    <source>
        <dbReference type="PIRSR" id="PIRSR000137-2"/>
    </source>
</evidence>
<feature type="signal peptide" evidence="4">
    <location>
        <begin position="1"/>
        <end position="20"/>
    </location>
</feature>
<dbReference type="AlphaFoldDB" id="A0AAV0XBY9"/>
<keyword evidence="7" id="KW-1185">Reference proteome</keyword>
<dbReference type="PANTHER" id="PTHR11552">
    <property type="entry name" value="GLUCOSE-METHANOL-CHOLINE GMC OXIDOREDUCTASE"/>
    <property type="match status" value="1"/>
</dbReference>
<keyword evidence="4" id="KW-0732">Signal</keyword>
<name>A0AAV0XBY9_9HEMI</name>
<dbReference type="EMBL" id="CARXXK010000004">
    <property type="protein sequence ID" value="CAI6365708.1"/>
    <property type="molecule type" value="Genomic_DNA"/>
</dbReference>
<evidence type="ECO:0000313" key="6">
    <source>
        <dbReference type="EMBL" id="CAI6365708.1"/>
    </source>
</evidence>
<dbReference type="Proteomes" id="UP001160148">
    <property type="component" value="Unassembled WGS sequence"/>
</dbReference>
<sequence>MKNFFIIFTFLIFFSSLTLSQSHQSTYAQYQQQEIPFRENSFIGDRPILSEYDFIVIGAGPGGCVVANRLSEQLPNWSVLLLEAGQDESIYTDIPAAVPFLEATNYNWGYTAEPVKNGCLGFKNNRCPWPKGKGMGGSSIINAMFYTRGKKEDYDTIAALGNDGWSYDDVLPYFLKSENNSIPEYQNSPFHSQKGNLHVERVRYHSPFTDKFIEAGGELGLKKNIDYTIDPEYGVSRLQATTLNGRRVSASKAFIRPARNRQNLHVAINSQVTKIRIDPKTKKTTGVEFLKKGKLRTVYVKKEVILSAGPINSPQLLMLSGVGPKDHLKHHSIPVIQDLPVGKNLLEHYGTLAIGLKFEVNQTGPAITKQTISDPRLFEEWFKYGRGPLTAPGGSDGLGYIRSPSGKGVELIFGPTSDEPNMFFLGTLLLQPDGRGRVSLKSNNPLDPPIMSYGYYENNNTDLEDNVYALKYAVKLVEDTQAFKDVSAKLSPIPYPKCKHLLFKSDDYWACVSKHLTNTYHHQCSTCRMGDVVNNKLQVIGIQGLRVVDSSIFPHIPHAHLYAPTLMVGEKGADMIRSYWSK</sequence>
<evidence type="ECO:0000256" key="4">
    <source>
        <dbReference type="SAM" id="SignalP"/>
    </source>
</evidence>
<feature type="binding site" evidence="3">
    <location>
        <position position="272"/>
    </location>
    <ligand>
        <name>FAD</name>
        <dbReference type="ChEBI" id="CHEBI:57692"/>
    </ligand>
</feature>
<keyword evidence="3" id="KW-0285">Flavoprotein</keyword>
<dbReference type="GO" id="GO:0050660">
    <property type="term" value="F:flavin adenine dinucleotide binding"/>
    <property type="evidence" value="ECO:0007669"/>
    <property type="project" value="InterPro"/>
</dbReference>
<evidence type="ECO:0000256" key="2">
    <source>
        <dbReference type="PIRSR" id="PIRSR000137-1"/>
    </source>
</evidence>
<accession>A0AAV0XBY9</accession>
<dbReference type="PIRSF" id="PIRSF000137">
    <property type="entry name" value="Alcohol_oxidase"/>
    <property type="match status" value="1"/>
</dbReference>
<feature type="domain" description="Glucose-methanol-choline oxidoreductase N-terminal" evidence="5">
    <location>
        <begin position="309"/>
        <end position="323"/>
    </location>
</feature>
<dbReference type="Gene3D" id="3.50.50.60">
    <property type="entry name" value="FAD/NAD(P)-binding domain"/>
    <property type="match status" value="1"/>
</dbReference>
<evidence type="ECO:0000259" key="5">
    <source>
        <dbReference type="PROSITE" id="PS00624"/>
    </source>
</evidence>
<dbReference type="PROSITE" id="PS00624">
    <property type="entry name" value="GMC_OXRED_2"/>
    <property type="match status" value="1"/>
</dbReference>
<dbReference type="Pfam" id="PF00732">
    <property type="entry name" value="GMC_oxred_N"/>
    <property type="match status" value="1"/>
</dbReference>
<reference evidence="6 7" key="1">
    <citation type="submission" date="2023-01" db="EMBL/GenBank/DDBJ databases">
        <authorList>
            <person name="Whitehead M."/>
        </authorList>
    </citation>
    <scope>NUCLEOTIDE SEQUENCE [LARGE SCALE GENOMIC DNA]</scope>
</reference>
<dbReference type="InterPro" id="IPR007867">
    <property type="entry name" value="GMC_OxRtase_C"/>
</dbReference>
<feature type="active site" description="Proton acceptor" evidence="2">
    <location>
        <position position="560"/>
    </location>
</feature>
<dbReference type="InterPro" id="IPR012132">
    <property type="entry name" value="GMC_OxRdtase"/>
</dbReference>
<dbReference type="InterPro" id="IPR036188">
    <property type="entry name" value="FAD/NAD-bd_sf"/>
</dbReference>
<dbReference type="SUPFAM" id="SSF54373">
    <property type="entry name" value="FAD-linked reductases, C-terminal domain"/>
    <property type="match status" value="1"/>
</dbReference>
<feature type="chain" id="PRO_5043628537" description="Glucose-methanol-choline oxidoreductase N-terminal domain-containing protein" evidence="4">
    <location>
        <begin position="21"/>
        <end position="582"/>
    </location>
</feature>
<evidence type="ECO:0000313" key="7">
    <source>
        <dbReference type="Proteomes" id="UP001160148"/>
    </source>
</evidence>
<comment type="cofactor">
    <cofactor evidence="3">
        <name>FAD</name>
        <dbReference type="ChEBI" id="CHEBI:57692"/>
    </cofactor>
</comment>
<feature type="active site" description="Proton donor" evidence="2">
    <location>
        <position position="522"/>
    </location>
</feature>
<comment type="caution">
    <text evidence="6">The sequence shown here is derived from an EMBL/GenBank/DDBJ whole genome shotgun (WGS) entry which is preliminary data.</text>
</comment>